<evidence type="ECO:0000256" key="1">
    <source>
        <dbReference type="ARBA" id="ARBA00008023"/>
    </source>
</evidence>
<dbReference type="FunFam" id="3.90.950.10:FF:000001">
    <property type="entry name" value="dITP/XTP pyrophosphatase"/>
    <property type="match status" value="1"/>
</dbReference>
<feature type="binding site" evidence="10">
    <location>
        <begin position="156"/>
        <end position="159"/>
    </location>
    <ligand>
        <name>substrate</name>
    </ligand>
</feature>
<evidence type="ECO:0000256" key="9">
    <source>
        <dbReference type="ARBA" id="ARBA00052017"/>
    </source>
</evidence>
<dbReference type="GO" id="GO:0036220">
    <property type="term" value="F:ITP diphosphatase activity"/>
    <property type="evidence" value="ECO:0007669"/>
    <property type="project" value="UniProtKB-UniRule"/>
</dbReference>
<reference evidence="12 13" key="1">
    <citation type="submission" date="2017-06" db="EMBL/GenBank/DDBJ databases">
        <title>Genome Sequencing of the methanotroph Methylovulum psychrotolerants str. HV10-M2 isolated from a high-altitude environment.</title>
        <authorList>
            <person name="Mateos-Rivera A."/>
        </authorList>
    </citation>
    <scope>NUCLEOTIDE SEQUENCE [LARGE SCALE GENOMIC DNA]</scope>
    <source>
        <strain evidence="12 13">HV10_M2</strain>
    </source>
</reference>
<dbReference type="OrthoDB" id="9807456at2"/>
<dbReference type="EC" id="3.6.1.66" evidence="10"/>
<feature type="binding site" evidence="10">
    <location>
        <begin position="12"/>
        <end position="17"/>
    </location>
    <ligand>
        <name>substrate</name>
    </ligand>
</feature>
<dbReference type="GO" id="GO:0036222">
    <property type="term" value="F:XTP diphosphatase activity"/>
    <property type="evidence" value="ECO:0007669"/>
    <property type="project" value="UniProtKB-UniRule"/>
</dbReference>
<comment type="catalytic activity">
    <reaction evidence="9 10">
        <text>XTP + H2O = XMP + diphosphate + H(+)</text>
        <dbReference type="Rhea" id="RHEA:28610"/>
        <dbReference type="ChEBI" id="CHEBI:15377"/>
        <dbReference type="ChEBI" id="CHEBI:15378"/>
        <dbReference type="ChEBI" id="CHEBI:33019"/>
        <dbReference type="ChEBI" id="CHEBI:57464"/>
        <dbReference type="ChEBI" id="CHEBI:61314"/>
        <dbReference type="EC" id="3.6.1.66"/>
    </reaction>
</comment>
<feature type="binding site" evidence="10">
    <location>
        <position position="71"/>
    </location>
    <ligand>
        <name>Mg(2+)</name>
        <dbReference type="ChEBI" id="CHEBI:18420"/>
    </ligand>
</feature>
<dbReference type="GO" id="GO:0009117">
    <property type="term" value="P:nucleotide metabolic process"/>
    <property type="evidence" value="ECO:0007669"/>
    <property type="project" value="UniProtKB-KW"/>
</dbReference>
<evidence type="ECO:0000256" key="3">
    <source>
        <dbReference type="ARBA" id="ARBA00022723"/>
    </source>
</evidence>
<organism evidence="12 13">
    <name type="scientific">Methylovulum psychrotolerans</name>
    <dbReference type="NCBI Taxonomy" id="1704499"/>
    <lineage>
        <taxon>Bacteria</taxon>
        <taxon>Pseudomonadati</taxon>
        <taxon>Pseudomonadota</taxon>
        <taxon>Gammaproteobacteria</taxon>
        <taxon>Methylococcales</taxon>
        <taxon>Methylococcaceae</taxon>
        <taxon>Methylovulum</taxon>
    </lineage>
</organism>
<dbReference type="InterPro" id="IPR002637">
    <property type="entry name" value="RdgB/HAM1"/>
</dbReference>
<comment type="catalytic activity">
    <reaction evidence="8 10">
        <text>dITP + H2O = dIMP + diphosphate + H(+)</text>
        <dbReference type="Rhea" id="RHEA:28342"/>
        <dbReference type="ChEBI" id="CHEBI:15377"/>
        <dbReference type="ChEBI" id="CHEBI:15378"/>
        <dbReference type="ChEBI" id="CHEBI:33019"/>
        <dbReference type="ChEBI" id="CHEBI:61194"/>
        <dbReference type="ChEBI" id="CHEBI:61382"/>
        <dbReference type="EC" id="3.6.1.66"/>
    </reaction>
</comment>
<evidence type="ECO:0000256" key="5">
    <source>
        <dbReference type="ARBA" id="ARBA00022801"/>
    </source>
</evidence>
<evidence type="ECO:0000256" key="8">
    <source>
        <dbReference type="ARBA" id="ARBA00051875"/>
    </source>
</evidence>
<evidence type="ECO:0000256" key="6">
    <source>
        <dbReference type="ARBA" id="ARBA00022842"/>
    </source>
</evidence>
<dbReference type="CDD" id="cd00515">
    <property type="entry name" value="HAM1"/>
    <property type="match status" value="1"/>
</dbReference>
<dbReference type="GO" id="GO:0017111">
    <property type="term" value="F:ribonucleoside triphosphate phosphatase activity"/>
    <property type="evidence" value="ECO:0007669"/>
    <property type="project" value="InterPro"/>
</dbReference>
<dbReference type="HAMAP" id="MF_01405">
    <property type="entry name" value="Non_canon_purine_NTPase"/>
    <property type="match status" value="1"/>
</dbReference>
<comment type="caution">
    <text evidence="10">Lacks conserved residue(s) required for the propagation of feature annotation.</text>
</comment>
<dbReference type="SUPFAM" id="SSF52972">
    <property type="entry name" value="ITPase-like"/>
    <property type="match status" value="1"/>
</dbReference>
<protein>
    <recommendedName>
        <fullName evidence="10">dITP/XTP pyrophosphatase</fullName>
        <ecNumber evidence="10">3.6.1.66</ecNumber>
    </recommendedName>
    <alternativeName>
        <fullName evidence="10">Non-canonical purine NTP pyrophosphatase</fullName>
    </alternativeName>
    <alternativeName>
        <fullName evidence="10">Non-standard purine NTP pyrophosphatase</fullName>
    </alternativeName>
    <alternativeName>
        <fullName evidence="10">Nucleoside-triphosphate diphosphatase</fullName>
    </alternativeName>
    <alternativeName>
        <fullName evidence="10">Nucleoside-triphosphate pyrophosphatase</fullName>
        <shortName evidence="10">NTPase</shortName>
    </alternativeName>
</protein>
<keyword evidence="4 10" id="KW-0547">Nucleotide-binding</keyword>
<evidence type="ECO:0000256" key="10">
    <source>
        <dbReference type="HAMAP-Rule" id="MF_01405"/>
    </source>
</evidence>
<keyword evidence="13" id="KW-1185">Reference proteome</keyword>
<feature type="binding site" evidence="10">
    <location>
        <begin position="184"/>
        <end position="185"/>
    </location>
    <ligand>
        <name>substrate</name>
    </ligand>
</feature>
<evidence type="ECO:0000256" key="4">
    <source>
        <dbReference type="ARBA" id="ARBA00022741"/>
    </source>
</evidence>
<evidence type="ECO:0000256" key="11">
    <source>
        <dbReference type="RuleBase" id="RU003781"/>
    </source>
</evidence>
<dbReference type="Pfam" id="PF01725">
    <property type="entry name" value="Ham1p_like"/>
    <property type="match status" value="1"/>
</dbReference>
<dbReference type="Proteomes" id="UP000197019">
    <property type="component" value="Chromosome"/>
</dbReference>
<comment type="similarity">
    <text evidence="1 10 11">Belongs to the HAM1 NTPase family.</text>
</comment>
<keyword evidence="5 10" id="KW-0378">Hydrolase</keyword>
<dbReference type="GO" id="GO:0005829">
    <property type="term" value="C:cytosol"/>
    <property type="evidence" value="ECO:0007669"/>
    <property type="project" value="TreeGrafter"/>
</dbReference>
<comment type="subunit">
    <text evidence="2 10">Homodimer.</text>
</comment>
<accession>A0A1Z4BTU9</accession>
<keyword evidence="7 10" id="KW-0546">Nucleotide metabolism</keyword>
<keyword evidence="3 10" id="KW-0479">Metal-binding</keyword>
<proteinExistence type="inferred from homology"/>
<dbReference type="GO" id="GO:0035870">
    <property type="term" value="F:dITP diphosphatase activity"/>
    <property type="evidence" value="ECO:0007669"/>
    <property type="project" value="UniProtKB-UniRule"/>
</dbReference>
<dbReference type="GO" id="GO:0009146">
    <property type="term" value="P:purine nucleoside triphosphate catabolic process"/>
    <property type="evidence" value="ECO:0007669"/>
    <property type="project" value="UniProtKB-UniRule"/>
</dbReference>
<dbReference type="NCBIfam" id="TIGR00042">
    <property type="entry name" value="RdgB/HAM1 family non-canonical purine NTP pyrophosphatase"/>
    <property type="match status" value="1"/>
</dbReference>
<comment type="catalytic activity">
    <reaction evidence="10">
        <text>ITP + H2O = IMP + diphosphate + H(+)</text>
        <dbReference type="Rhea" id="RHEA:29399"/>
        <dbReference type="ChEBI" id="CHEBI:15377"/>
        <dbReference type="ChEBI" id="CHEBI:15378"/>
        <dbReference type="ChEBI" id="CHEBI:33019"/>
        <dbReference type="ChEBI" id="CHEBI:58053"/>
        <dbReference type="ChEBI" id="CHEBI:61402"/>
        <dbReference type="EC" id="3.6.1.66"/>
    </reaction>
</comment>
<feature type="active site" description="Proton acceptor" evidence="10">
    <location>
        <position position="71"/>
    </location>
</feature>
<comment type="cofactor">
    <cofactor evidence="10">
        <name>Mg(2+)</name>
        <dbReference type="ChEBI" id="CHEBI:18420"/>
    </cofactor>
    <text evidence="10">Binds 1 Mg(2+) ion per subunit.</text>
</comment>
<dbReference type="GO" id="GO:0000166">
    <property type="term" value="F:nucleotide binding"/>
    <property type="evidence" value="ECO:0007669"/>
    <property type="project" value="UniProtKB-KW"/>
</dbReference>
<evidence type="ECO:0000313" key="12">
    <source>
        <dbReference type="EMBL" id="ASF44660.1"/>
    </source>
</evidence>
<sequence length="203" mass="21433">MFPLGQQIVLASGNAGKIREIQAILAGQVIVPQAAFNVAECPETGCTFVENALLKARNAALQSGLPAIADDSGLIVDALHGAPGVRSARYAGEVASDQDNVQKLLSALADVPDGQRTARFVCVLALLQHAEDPCPLIAQGVWEGHILRQPVGERGFGYDPVFWVAEQQCSSAQLPAELKNALSHRGQALRQLLALVAGKLTQP</sequence>
<dbReference type="RefSeq" id="WP_088617543.1">
    <property type="nucleotide sequence ID" value="NZ_CP022129.1"/>
</dbReference>
<dbReference type="PANTHER" id="PTHR11067">
    <property type="entry name" value="INOSINE TRIPHOSPHATE PYROPHOSPHATASE/HAM1 PROTEIN"/>
    <property type="match status" value="1"/>
</dbReference>
<dbReference type="Gene3D" id="3.90.950.10">
    <property type="match status" value="1"/>
</dbReference>
<evidence type="ECO:0000256" key="7">
    <source>
        <dbReference type="ARBA" id="ARBA00023080"/>
    </source>
</evidence>
<dbReference type="GO" id="GO:0046872">
    <property type="term" value="F:metal ion binding"/>
    <property type="evidence" value="ECO:0007669"/>
    <property type="project" value="UniProtKB-KW"/>
</dbReference>
<comment type="function">
    <text evidence="10">Pyrophosphatase that catalyzes the hydrolysis of nucleoside triphosphates to their monophosphate derivatives, with a high preference for the non-canonical purine nucleotides XTP (xanthosine triphosphate), dITP (deoxyinosine triphosphate) and ITP. Seems to function as a house-cleaning enzyme that removes non-canonical purine nucleotides from the nucleotide pool, thus preventing their incorporation into DNA/RNA and avoiding chromosomal lesions.</text>
</comment>
<dbReference type="InterPro" id="IPR029001">
    <property type="entry name" value="ITPase-like_fam"/>
</dbReference>
<feature type="binding site" evidence="10">
    <location>
        <position position="72"/>
    </location>
    <ligand>
        <name>substrate</name>
    </ligand>
</feature>
<dbReference type="AlphaFoldDB" id="A0A1Z4BTU9"/>
<evidence type="ECO:0000256" key="2">
    <source>
        <dbReference type="ARBA" id="ARBA00011738"/>
    </source>
</evidence>
<feature type="binding site" evidence="10">
    <location>
        <position position="179"/>
    </location>
    <ligand>
        <name>substrate</name>
    </ligand>
</feature>
<keyword evidence="6 10" id="KW-0460">Magnesium</keyword>
<dbReference type="EMBL" id="CP022129">
    <property type="protein sequence ID" value="ASF44660.1"/>
    <property type="molecule type" value="Genomic_DNA"/>
</dbReference>
<dbReference type="PANTHER" id="PTHR11067:SF9">
    <property type="entry name" value="INOSINE TRIPHOSPHATE PYROPHOSPHATASE"/>
    <property type="match status" value="1"/>
</dbReference>
<evidence type="ECO:0000313" key="13">
    <source>
        <dbReference type="Proteomes" id="UP000197019"/>
    </source>
</evidence>
<dbReference type="InterPro" id="IPR020922">
    <property type="entry name" value="dITP/XTP_pyrophosphatase"/>
</dbReference>
<gene>
    <name evidence="12" type="primary">rdgB</name>
    <name evidence="12" type="ORF">CEK71_00475</name>
</gene>
<dbReference type="KEGG" id="mpsy:CEK71_00475"/>
<name>A0A1Z4BTU9_9GAMM</name>